<dbReference type="InterPro" id="IPR052337">
    <property type="entry name" value="SAT4-like"/>
</dbReference>
<comment type="caution">
    <text evidence="9">The sequence shown here is derived from an EMBL/GenBank/DDBJ whole genome shotgun (WGS) entry which is preliminary data.</text>
</comment>
<feature type="transmembrane region" description="Helical" evidence="7">
    <location>
        <begin position="211"/>
        <end position="233"/>
    </location>
</feature>
<feature type="compositionally biased region" description="Basic and acidic residues" evidence="6">
    <location>
        <begin position="396"/>
        <end position="405"/>
    </location>
</feature>
<feature type="domain" description="Rhodopsin" evidence="8">
    <location>
        <begin position="25"/>
        <end position="268"/>
    </location>
</feature>
<feature type="transmembrane region" description="Helical" evidence="7">
    <location>
        <begin position="129"/>
        <end position="154"/>
    </location>
</feature>
<feature type="compositionally biased region" description="Basic and acidic residues" evidence="6">
    <location>
        <begin position="353"/>
        <end position="367"/>
    </location>
</feature>
<keyword evidence="2 7" id="KW-0812">Transmembrane</keyword>
<evidence type="ECO:0000256" key="4">
    <source>
        <dbReference type="ARBA" id="ARBA00023136"/>
    </source>
</evidence>
<feature type="transmembrane region" description="Helical" evidence="7">
    <location>
        <begin position="174"/>
        <end position="199"/>
    </location>
</feature>
<protein>
    <recommendedName>
        <fullName evidence="8">Rhodopsin domain-containing protein</fullName>
    </recommendedName>
</protein>
<comment type="subcellular location">
    <subcellularLocation>
        <location evidence="1">Membrane</location>
        <topology evidence="1">Multi-pass membrane protein</topology>
    </subcellularLocation>
</comment>
<dbReference type="PANTHER" id="PTHR33048:SF110">
    <property type="entry name" value="UBID FAMILY DECARBOXYLASE"/>
    <property type="match status" value="1"/>
</dbReference>
<sequence>MEFTTSLLIESWILYVLGVLVVASRLVSRRIKLGKWRNLMIDDYLMLFALVNFTGVVVSINEVAKSGSNYMPAQEAAALSPEGVHKAVYGSIMTFVLEIFTLTGTWTVKACLLILYARLTSNTMTKQHTLVKIAAVYCALTYTIVTFMFVFYWCSPNTTEYWAVPVRIMQCATYYHHMIFATACNISSDILLFFIPIPIIIKSHLPLRRKVILCCILGLGVFNILAAILNRYYNFSTPNSYVFLYWYVAEVGISMMVGNLPLCWPILRFMLGSRAMPKTPSYHGETISGSSRKKQRIKNPLSTMGTLGSRWDKLEEAEHDVGRADGGGGGAQSERLDSMGEQGSQIELVLQRQDRARRGAEAGDKKGMLVTVEAPEEQSSGGSVHESSDGRATFVKMEHGGQIRR</sequence>
<feature type="region of interest" description="Disordered" evidence="6">
    <location>
        <begin position="353"/>
        <end position="405"/>
    </location>
</feature>
<dbReference type="PANTHER" id="PTHR33048">
    <property type="entry name" value="PTH11-LIKE INTEGRAL MEMBRANE PROTEIN (AFU_ORTHOLOGUE AFUA_5G11245)"/>
    <property type="match status" value="1"/>
</dbReference>
<dbReference type="AlphaFoldDB" id="A0A2C5XVN3"/>
<dbReference type="OrthoDB" id="3903189at2759"/>
<feature type="transmembrane region" description="Helical" evidence="7">
    <location>
        <begin position="40"/>
        <end position="60"/>
    </location>
</feature>
<dbReference type="EMBL" id="NJET01000107">
    <property type="protein sequence ID" value="PHH61335.1"/>
    <property type="molecule type" value="Genomic_DNA"/>
</dbReference>
<organism evidence="9 10">
    <name type="scientific">Ophiocordyceps australis</name>
    <dbReference type="NCBI Taxonomy" id="1399860"/>
    <lineage>
        <taxon>Eukaryota</taxon>
        <taxon>Fungi</taxon>
        <taxon>Dikarya</taxon>
        <taxon>Ascomycota</taxon>
        <taxon>Pezizomycotina</taxon>
        <taxon>Sordariomycetes</taxon>
        <taxon>Hypocreomycetidae</taxon>
        <taxon>Hypocreales</taxon>
        <taxon>Ophiocordycipitaceae</taxon>
        <taxon>Ophiocordyceps</taxon>
    </lineage>
</organism>
<evidence type="ECO:0000256" key="7">
    <source>
        <dbReference type="SAM" id="Phobius"/>
    </source>
</evidence>
<keyword evidence="4 7" id="KW-0472">Membrane</keyword>
<reference evidence="9 10" key="1">
    <citation type="submission" date="2017-06" db="EMBL/GenBank/DDBJ databases">
        <title>Ant-infecting Ophiocordyceps genomes reveal a high diversity of potential behavioral manipulation genes and a possible major role for enterotoxins.</title>
        <authorList>
            <person name="De Bekker C."/>
            <person name="Evans H.C."/>
            <person name="Brachmann A."/>
            <person name="Hughes D.P."/>
        </authorList>
    </citation>
    <scope>NUCLEOTIDE SEQUENCE [LARGE SCALE GENOMIC DNA]</scope>
    <source>
        <strain evidence="9 10">Map64</strain>
    </source>
</reference>
<evidence type="ECO:0000259" key="8">
    <source>
        <dbReference type="Pfam" id="PF20684"/>
    </source>
</evidence>
<keyword evidence="3 7" id="KW-1133">Transmembrane helix</keyword>
<dbReference type="GO" id="GO:0016020">
    <property type="term" value="C:membrane"/>
    <property type="evidence" value="ECO:0007669"/>
    <property type="project" value="UniProtKB-SubCell"/>
</dbReference>
<evidence type="ECO:0000256" key="6">
    <source>
        <dbReference type="SAM" id="MobiDB-lite"/>
    </source>
</evidence>
<dbReference type="Proteomes" id="UP000226192">
    <property type="component" value="Unassembled WGS sequence"/>
</dbReference>
<dbReference type="InterPro" id="IPR049326">
    <property type="entry name" value="Rhodopsin_dom_fungi"/>
</dbReference>
<feature type="region of interest" description="Disordered" evidence="6">
    <location>
        <begin position="281"/>
        <end position="340"/>
    </location>
</feature>
<keyword evidence="10" id="KW-1185">Reference proteome</keyword>
<feature type="transmembrane region" description="Helical" evidence="7">
    <location>
        <begin position="245"/>
        <end position="267"/>
    </location>
</feature>
<evidence type="ECO:0000256" key="2">
    <source>
        <dbReference type="ARBA" id="ARBA00022692"/>
    </source>
</evidence>
<dbReference type="STRING" id="1399860.A0A2C5XVN3"/>
<feature type="transmembrane region" description="Helical" evidence="7">
    <location>
        <begin position="92"/>
        <end position="117"/>
    </location>
</feature>
<evidence type="ECO:0000256" key="5">
    <source>
        <dbReference type="ARBA" id="ARBA00038359"/>
    </source>
</evidence>
<dbReference type="Pfam" id="PF20684">
    <property type="entry name" value="Fung_rhodopsin"/>
    <property type="match status" value="1"/>
</dbReference>
<evidence type="ECO:0000256" key="1">
    <source>
        <dbReference type="ARBA" id="ARBA00004141"/>
    </source>
</evidence>
<accession>A0A2C5XVN3</accession>
<feature type="transmembrane region" description="Helical" evidence="7">
    <location>
        <begin position="12"/>
        <end position="28"/>
    </location>
</feature>
<feature type="compositionally biased region" description="Basic and acidic residues" evidence="6">
    <location>
        <begin position="310"/>
        <end position="323"/>
    </location>
</feature>
<name>A0A2C5XVN3_9HYPO</name>
<evidence type="ECO:0000256" key="3">
    <source>
        <dbReference type="ARBA" id="ARBA00022989"/>
    </source>
</evidence>
<proteinExistence type="inferred from homology"/>
<gene>
    <name evidence="9" type="ORF">CDD81_469</name>
</gene>
<comment type="similarity">
    <text evidence="5">Belongs to the SAT4 family.</text>
</comment>
<evidence type="ECO:0000313" key="10">
    <source>
        <dbReference type="Proteomes" id="UP000226192"/>
    </source>
</evidence>
<evidence type="ECO:0000313" key="9">
    <source>
        <dbReference type="EMBL" id="PHH61335.1"/>
    </source>
</evidence>